<dbReference type="GO" id="GO:0006338">
    <property type="term" value="P:chromatin remodeling"/>
    <property type="evidence" value="ECO:0007669"/>
    <property type="project" value="TreeGrafter"/>
</dbReference>
<dbReference type="Gene3D" id="2.60.120.340">
    <property type="entry name" value="Nucleoplasmin core domain"/>
    <property type="match status" value="1"/>
</dbReference>
<dbReference type="GO" id="GO:0005654">
    <property type="term" value="C:nucleoplasm"/>
    <property type="evidence" value="ECO:0007669"/>
    <property type="project" value="TreeGrafter"/>
</dbReference>
<organism evidence="5">
    <name type="scientific">Aquarana catesbeiana</name>
    <name type="common">American bullfrog</name>
    <name type="synonym">Rana catesbeiana</name>
    <dbReference type="NCBI Taxonomy" id="8400"/>
    <lineage>
        <taxon>Eukaryota</taxon>
        <taxon>Metazoa</taxon>
        <taxon>Chordata</taxon>
        <taxon>Craniata</taxon>
        <taxon>Vertebrata</taxon>
        <taxon>Euteleostomi</taxon>
        <taxon>Amphibia</taxon>
        <taxon>Batrachia</taxon>
        <taxon>Anura</taxon>
        <taxon>Neobatrachia</taxon>
        <taxon>Ranoidea</taxon>
        <taxon>Ranidae</taxon>
        <taxon>Aquarana</taxon>
    </lineage>
</organism>
<keyword evidence="3" id="KW-0539">Nucleus</keyword>
<dbReference type="GO" id="GO:0042393">
    <property type="term" value="F:histone binding"/>
    <property type="evidence" value="ECO:0007669"/>
    <property type="project" value="TreeGrafter"/>
</dbReference>
<accession>C1C4F7</accession>
<dbReference type="AlphaFoldDB" id="C1C4F7"/>
<evidence type="ECO:0000256" key="2">
    <source>
        <dbReference type="ARBA" id="ARBA00010744"/>
    </source>
</evidence>
<feature type="domain" description="Nucleoplasmin core" evidence="4">
    <location>
        <begin position="25"/>
        <end position="122"/>
    </location>
</feature>
<proteinExistence type="evidence at transcript level"/>
<dbReference type="GO" id="GO:0005730">
    <property type="term" value="C:nucleolus"/>
    <property type="evidence" value="ECO:0007669"/>
    <property type="project" value="TreeGrafter"/>
</dbReference>
<dbReference type="InterPro" id="IPR004301">
    <property type="entry name" value="Nucleoplasmin"/>
</dbReference>
<evidence type="ECO:0000313" key="5">
    <source>
        <dbReference type="EMBL" id="ACO51867.1"/>
    </source>
</evidence>
<dbReference type="InterPro" id="IPR036824">
    <property type="entry name" value="Nucleoplasmin_core_dom_sf"/>
</dbReference>
<dbReference type="GO" id="GO:0005737">
    <property type="term" value="C:cytoplasm"/>
    <property type="evidence" value="ECO:0007669"/>
    <property type="project" value="TreeGrafter"/>
</dbReference>
<evidence type="ECO:0000256" key="3">
    <source>
        <dbReference type="ARBA" id="ARBA00023242"/>
    </source>
</evidence>
<protein>
    <submittedName>
        <fullName evidence="5">Nucleophosmin</fullName>
    </submittedName>
</protein>
<dbReference type="PANTHER" id="PTHR22747:SF39">
    <property type="entry name" value="NUCLEOPLASMIN CORE DOMAIN-CONTAINING PROTEIN"/>
    <property type="match status" value="1"/>
</dbReference>
<dbReference type="GO" id="GO:0003682">
    <property type="term" value="F:chromatin binding"/>
    <property type="evidence" value="ECO:0007669"/>
    <property type="project" value="TreeGrafter"/>
</dbReference>
<dbReference type="InterPro" id="IPR024057">
    <property type="entry name" value="Nucleoplasmin_core_dom"/>
</dbReference>
<name>C1C4F7_AQUCT</name>
<sequence>MSSDKYQSYSLSSIHSDTAGQACKIWGGELSASRKTCRFESEEDNMIHLLSLWTICLGGTMKDEMHVIAVEAEQTQGKEVVIASLQPSLQPMVNLHDIEIAPPVTFILMCGSGPVYISGQDIIVDDRLDNLAPEEDLSFQNVILKCKKASLRF</sequence>
<dbReference type="EMBL" id="BT081736">
    <property type="protein sequence ID" value="ACO51867.1"/>
    <property type="molecule type" value="mRNA"/>
</dbReference>
<evidence type="ECO:0000256" key="1">
    <source>
        <dbReference type="ARBA" id="ARBA00004123"/>
    </source>
</evidence>
<comment type="similarity">
    <text evidence="2">Belongs to the nucleoplasmin family.</text>
</comment>
<gene>
    <name evidence="5" type="primary">NPM</name>
</gene>
<evidence type="ECO:0000259" key="4">
    <source>
        <dbReference type="Pfam" id="PF03066"/>
    </source>
</evidence>
<dbReference type="SUPFAM" id="SSF69203">
    <property type="entry name" value="Nucleoplasmin-like core domain"/>
    <property type="match status" value="1"/>
</dbReference>
<dbReference type="GO" id="GO:0003723">
    <property type="term" value="F:RNA binding"/>
    <property type="evidence" value="ECO:0007669"/>
    <property type="project" value="TreeGrafter"/>
</dbReference>
<dbReference type="Pfam" id="PF03066">
    <property type="entry name" value="Nucleoplasmin"/>
    <property type="match status" value="1"/>
</dbReference>
<dbReference type="PANTHER" id="PTHR22747">
    <property type="entry name" value="NUCLEOPLASMIN"/>
    <property type="match status" value="1"/>
</dbReference>
<reference evidence="5" key="1">
    <citation type="submission" date="2009-04" db="EMBL/GenBank/DDBJ databases">
        <title>Rana catesbeiana ESTs and full-length cDNAs.</title>
        <authorList>
            <person name="Helbing C.C."/>
            <person name="Veldhoen N."/>
            <person name="Leong J."/>
            <person name="Koop B.F."/>
        </authorList>
    </citation>
    <scope>NUCLEOTIDE SEQUENCE</scope>
    <source>
        <tissue evidence="5">Mixed tissue</tissue>
    </source>
</reference>
<comment type="subcellular location">
    <subcellularLocation>
        <location evidence="1">Nucleus</location>
    </subcellularLocation>
</comment>